<feature type="chain" id="PRO_5046283133" evidence="6">
    <location>
        <begin position="26"/>
        <end position="454"/>
    </location>
</feature>
<dbReference type="Pfam" id="PF03572">
    <property type="entry name" value="Peptidase_S41"/>
    <property type="match status" value="1"/>
</dbReference>
<organism evidence="8 9">
    <name type="scientific">Kurthia populi</name>
    <dbReference type="NCBI Taxonomy" id="1562132"/>
    <lineage>
        <taxon>Bacteria</taxon>
        <taxon>Bacillati</taxon>
        <taxon>Bacillota</taxon>
        <taxon>Bacilli</taxon>
        <taxon>Bacillales</taxon>
        <taxon>Caryophanaceae</taxon>
        <taxon>Kurthia</taxon>
    </lineage>
</organism>
<dbReference type="SMART" id="SM00228">
    <property type="entry name" value="PDZ"/>
    <property type="match status" value="1"/>
</dbReference>
<dbReference type="InterPro" id="IPR004447">
    <property type="entry name" value="Peptidase_S41A"/>
</dbReference>
<dbReference type="InterPro" id="IPR036034">
    <property type="entry name" value="PDZ_sf"/>
</dbReference>
<dbReference type="CDD" id="cd07560">
    <property type="entry name" value="Peptidase_S41_CPP"/>
    <property type="match status" value="1"/>
</dbReference>
<proteinExistence type="inferred from homology"/>
<reference evidence="9" key="1">
    <citation type="journal article" date="2019" name="Int. J. Syst. Evol. Microbiol.">
        <title>The Global Catalogue of Microorganisms (GCM) 10K type strain sequencing project: providing services to taxonomists for standard genome sequencing and annotation.</title>
        <authorList>
            <consortium name="The Broad Institute Genomics Platform"/>
            <consortium name="The Broad Institute Genome Sequencing Center for Infectious Disease"/>
            <person name="Wu L."/>
            <person name="Ma J."/>
        </authorList>
    </citation>
    <scope>NUCLEOTIDE SEQUENCE [LARGE SCALE GENOMIC DNA]</scope>
    <source>
        <strain evidence="9">KCTC 33522</strain>
    </source>
</reference>
<dbReference type="CDD" id="cd06782">
    <property type="entry name" value="cpPDZ_CPP-like"/>
    <property type="match status" value="1"/>
</dbReference>
<gene>
    <name evidence="8" type="ORF">ACFSY7_04610</name>
</gene>
<keyword evidence="9" id="KW-1185">Reference proteome</keyword>
<keyword evidence="2 5" id="KW-0645">Protease</keyword>
<dbReference type="Gene3D" id="3.30.750.44">
    <property type="match status" value="1"/>
</dbReference>
<dbReference type="Gene3D" id="2.30.42.10">
    <property type="match status" value="1"/>
</dbReference>
<keyword evidence="3 5" id="KW-0378">Hydrolase</keyword>
<evidence type="ECO:0000256" key="6">
    <source>
        <dbReference type="SAM" id="SignalP"/>
    </source>
</evidence>
<evidence type="ECO:0000256" key="3">
    <source>
        <dbReference type="ARBA" id="ARBA00022801"/>
    </source>
</evidence>
<keyword evidence="6" id="KW-0732">Signal</keyword>
<evidence type="ECO:0000256" key="1">
    <source>
        <dbReference type="ARBA" id="ARBA00009179"/>
    </source>
</evidence>
<evidence type="ECO:0000313" key="8">
    <source>
        <dbReference type="EMBL" id="MFD2867789.1"/>
    </source>
</evidence>
<name>A0ABW5XXT9_9BACL</name>
<dbReference type="NCBIfam" id="TIGR00225">
    <property type="entry name" value="prc"/>
    <property type="match status" value="1"/>
</dbReference>
<feature type="signal peptide" evidence="6">
    <location>
        <begin position="1"/>
        <end position="25"/>
    </location>
</feature>
<dbReference type="InterPro" id="IPR001478">
    <property type="entry name" value="PDZ"/>
</dbReference>
<dbReference type="SMART" id="SM00245">
    <property type="entry name" value="TSPc"/>
    <property type="match status" value="1"/>
</dbReference>
<dbReference type="EMBL" id="JBHUOR010000023">
    <property type="protein sequence ID" value="MFD2867789.1"/>
    <property type="molecule type" value="Genomic_DNA"/>
</dbReference>
<evidence type="ECO:0000256" key="5">
    <source>
        <dbReference type="RuleBase" id="RU004404"/>
    </source>
</evidence>
<evidence type="ECO:0000259" key="7">
    <source>
        <dbReference type="PROSITE" id="PS50106"/>
    </source>
</evidence>
<dbReference type="PANTHER" id="PTHR32060">
    <property type="entry name" value="TAIL-SPECIFIC PROTEASE"/>
    <property type="match status" value="1"/>
</dbReference>
<dbReference type="SUPFAM" id="SSF50156">
    <property type="entry name" value="PDZ domain-like"/>
    <property type="match status" value="1"/>
</dbReference>
<dbReference type="InterPro" id="IPR005151">
    <property type="entry name" value="Tail-specific_protease"/>
</dbReference>
<dbReference type="Gene3D" id="3.90.226.10">
    <property type="entry name" value="2-enoyl-CoA Hydratase, Chain A, domain 1"/>
    <property type="match status" value="1"/>
</dbReference>
<keyword evidence="4 5" id="KW-0720">Serine protease</keyword>
<sequence>MNYKSIAAACLAGLFLTSGTLQATAAEPLADVKQYVNDYYYPGISKTEVNKSTSIKQLMKKLDDYSNYMTPAEFDEFYNAVENQLVGIGVGIVEHKKGIKILQVYDGSPAKKAGMKASDIITAVNGKSIAGLSIEESSNRLKGDEGTSVTVKFYRPSTGKSYTKKMTRALVNLPNVETSVLAGHVAYIRLNSFSEDSGAAVAKAIRNMPASTQGYIFDLRDNGGGDVEAAEKIIGLAKKNKIAYLLKTREGNYKVQPAKMTTHFDKSVAMLVNGNSASASEMTAASYKDQKAATIYGQKTYGKGVMQSIVQVKNKGYLKLTIAEFRGSKNAVIQNKGVTPNVVTPKNKELYTSHQAFLKKQLKKFDKEATIKRTATNPKMLVKPTKDMDWKTLKTAKVSLLQIGGKEKDVTVKLQGKSLVVTPKTKLKAGTNYYLRVKNAKNSTDGTYRYVMMK</sequence>
<dbReference type="RefSeq" id="WP_380147021.1">
    <property type="nucleotide sequence ID" value="NZ_JBHUOR010000023.1"/>
</dbReference>
<evidence type="ECO:0000256" key="2">
    <source>
        <dbReference type="ARBA" id="ARBA00022670"/>
    </source>
</evidence>
<dbReference type="PANTHER" id="PTHR32060:SF22">
    <property type="entry name" value="CARBOXYL-TERMINAL-PROCESSING PEPTIDASE 3, CHLOROPLASTIC"/>
    <property type="match status" value="1"/>
</dbReference>
<dbReference type="InterPro" id="IPR041489">
    <property type="entry name" value="PDZ_6"/>
</dbReference>
<evidence type="ECO:0000313" key="9">
    <source>
        <dbReference type="Proteomes" id="UP001597568"/>
    </source>
</evidence>
<dbReference type="InterPro" id="IPR029045">
    <property type="entry name" value="ClpP/crotonase-like_dom_sf"/>
</dbReference>
<comment type="caution">
    <text evidence="8">The sequence shown here is derived from an EMBL/GenBank/DDBJ whole genome shotgun (WGS) entry which is preliminary data.</text>
</comment>
<protein>
    <submittedName>
        <fullName evidence="8">S41 family peptidase</fullName>
    </submittedName>
</protein>
<dbReference type="Pfam" id="PF17820">
    <property type="entry name" value="PDZ_6"/>
    <property type="match status" value="1"/>
</dbReference>
<feature type="domain" description="PDZ" evidence="7">
    <location>
        <begin position="88"/>
        <end position="142"/>
    </location>
</feature>
<evidence type="ECO:0000256" key="4">
    <source>
        <dbReference type="ARBA" id="ARBA00022825"/>
    </source>
</evidence>
<accession>A0ABW5XXT9</accession>
<comment type="similarity">
    <text evidence="1 5">Belongs to the peptidase S41A family.</text>
</comment>
<dbReference type="SUPFAM" id="SSF52096">
    <property type="entry name" value="ClpP/crotonase"/>
    <property type="match status" value="1"/>
</dbReference>
<dbReference type="PROSITE" id="PS50106">
    <property type="entry name" value="PDZ"/>
    <property type="match status" value="1"/>
</dbReference>
<dbReference type="Proteomes" id="UP001597568">
    <property type="component" value="Unassembled WGS sequence"/>
</dbReference>